<feature type="domain" description="Helicase MOV-10-like beta-barrel" evidence="2">
    <location>
        <begin position="427"/>
        <end position="463"/>
    </location>
</feature>
<evidence type="ECO:0000313" key="3">
    <source>
        <dbReference type="EMBL" id="KAL3699909.1"/>
    </source>
</evidence>
<evidence type="ECO:0000259" key="2">
    <source>
        <dbReference type="Pfam" id="PF21634"/>
    </source>
</evidence>
<accession>A0ABD3IA21</accession>
<name>A0ABD3IA21_9MARC</name>
<keyword evidence="4" id="KW-1185">Reference proteome</keyword>
<sequence length="567" mass="64007">MQEEPYRNRLPYEYFQYLCQFSEKKLKALQEAFLAGQDLLPYLEGKVFSYLDPRKLTYQEFFTTVVPLTTAVCWSLAAPDALKRGNGKSSAKSPSKKNRPVESWEAAPRPPAGPLDNVVQGEYCALSGWMKDWKGSDEQLSEIKTVIAGAQEELGRDKFGVKIIGHADFGLKRVAWSSTETLAIPYDRPVPYYYRSLVIVNRSSESVVLLDVCGVPSNSKTFSLKDDYGLAHHYDVSKDQQTYWRSETPFGVTLRPGAEYQVMVELRCSPQDISLHQQWLLFMFGKGGAQPNKPRQMFSIGRPVSALVGHNVQDVHTILSTEAKPFYPAYLRQLFDTRPTFPKTYSNMRPEDWRRRLDAVDQTYASSLWPLQLAKLEEAVYYGMLAGGLGLAGHGSCLCTVVQLRQFSRLLALEEAAMERDIKEHDLFTVPLRRRDPTNFVLEVPGLPENRPSVFPGDLVYLRWERLPGMECAADVVVVEFQPKPQLTLKLPGFFLDLCPSPPEMLLVHVRFTFNRLVLYRMHHALQKVASLSMKLVPCSCGKVPGRKVNGVGVLGVAEEPGNATQR</sequence>
<dbReference type="AlphaFoldDB" id="A0ABD3IA21"/>
<dbReference type="InterPro" id="IPR049080">
    <property type="entry name" value="MOV-10-like_beta-barrel"/>
</dbReference>
<dbReference type="Proteomes" id="UP001633002">
    <property type="component" value="Unassembled WGS sequence"/>
</dbReference>
<organism evidence="3 4">
    <name type="scientific">Riccia sorocarpa</name>
    <dbReference type="NCBI Taxonomy" id="122646"/>
    <lineage>
        <taxon>Eukaryota</taxon>
        <taxon>Viridiplantae</taxon>
        <taxon>Streptophyta</taxon>
        <taxon>Embryophyta</taxon>
        <taxon>Marchantiophyta</taxon>
        <taxon>Marchantiopsida</taxon>
        <taxon>Marchantiidae</taxon>
        <taxon>Marchantiales</taxon>
        <taxon>Ricciaceae</taxon>
        <taxon>Riccia</taxon>
    </lineage>
</organism>
<protein>
    <recommendedName>
        <fullName evidence="2">Helicase MOV-10-like beta-barrel domain-containing protein</fullName>
    </recommendedName>
</protein>
<evidence type="ECO:0000256" key="1">
    <source>
        <dbReference type="SAM" id="MobiDB-lite"/>
    </source>
</evidence>
<reference evidence="3 4" key="1">
    <citation type="submission" date="2024-09" db="EMBL/GenBank/DDBJ databases">
        <title>Chromosome-scale assembly of Riccia sorocarpa.</title>
        <authorList>
            <person name="Paukszto L."/>
        </authorList>
    </citation>
    <scope>NUCLEOTIDE SEQUENCE [LARGE SCALE GENOMIC DNA]</scope>
    <source>
        <strain evidence="3">LP-2024</strain>
        <tissue evidence="3">Aerial parts of the thallus</tissue>
    </source>
</reference>
<proteinExistence type="predicted"/>
<feature type="region of interest" description="Disordered" evidence="1">
    <location>
        <begin position="83"/>
        <end position="113"/>
    </location>
</feature>
<comment type="caution">
    <text evidence="3">The sequence shown here is derived from an EMBL/GenBank/DDBJ whole genome shotgun (WGS) entry which is preliminary data.</text>
</comment>
<dbReference type="EMBL" id="JBJQOH010000001">
    <property type="protein sequence ID" value="KAL3699909.1"/>
    <property type="molecule type" value="Genomic_DNA"/>
</dbReference>
<evidence type="ECO:0000313" key="4">
    <source>
        <dbReference type="Proteomes" id="UP001633002"/>
    </source>
</evidence>
<dbReference type="Pfam" id="PF21634">
    <property type="entry name" value="MOV-10_beta-barrel"/>
    <property type="match status" value="1"/>
</dbReference>
<gene>
    <name evidence="3" type="ORF">R1sor_017931</name>
</gene>